<dbReference type="SUPFAM" id="SSF51905">
    <property type="entry name" value="FAD/NAD(P)-binding domain"/>
    <property type="match status" value="1"/>
</dbReference>
<dbReference type="Gene3D" id="3.30.1360.120">
    <property type="entry name" value="Probable tRNA modification gtpase trme, domain 1"/>
    <property type="match status" value="1"/>
</dbReference>
<dbReference type="InterPro" id="IPR041117">
    <property type="entry name" value="SoxA_A3"/>
</dbReference>
<dbReference type="OrthoDB" id="5287468at2"/>
<evidence type="ECO:0000259" key="5">
    <source>
        <dbReference type="Pfam" id="PF07992"/>
    </source>
</evidence>
<dbReference type="InterPro" id="IPR042204">
    <property type="entry name" value="2Fe-2S-bd_N"/>
</dbReference>
<keyword evidence="9" id="KW-1185">Reference proteome</keyword>
<dbReference type="GO" id="GO:0032259">
    <property type="term" value="P:methylation"/>
    <property type="evidence" value="ECO:0007669"/>
    <property type="project" value="UniProtKB-KW"/>
</dbReference>
<feature type="domain" description="FAD/NAD(P)-binding" evidence="5">
    <location>
        <begin position="167"/>
        <end position="414"/>
    </location>
</feature>
<evidence type="ECO:0000256" key="3">
    <source>
        <dbReference type="ARBA" id="ARBA00023002"/>
    </source>
</evidence>
<reference evidence="8 9" key="1">
    <citation type="submission" date="2018-02" db="EMBL/GenBank/DDBJ databases">
        <title>Insights into the biology of acidophilic members of the Acidiferrobacteraceae family derived from comparative genomic analyses.</title>
        <authorList>
            <person name="Issotta F."/>
            <person name="Thyssen C."/>
            <person name="Mena C."/>
            <person name="Moya A."/>
            <person name="Bellenberg S."/>
            <person name="Sproer C."/>
            <person name="Covarrubias P.C."/>
            <person name="Sand W."/>
            <person name="Quatrini R."/>
            <person name="Vera M."/>
        </authorList>
    </citation>
    <scope>NUCLEOTIDE SEQUENCE [LARGE SCALE GENOMIC DNA]</scope>
    <source>
        <strain evidence="9">m-1</strain>
    </source>
</reference>
<dbReference type="PANTHER" id="PTHR43757">
    <property type="entry name" value="AMINOMETHYLTRANSFERASE"/>
    <property type="match status" value="1"/>
</dbReference>
<dbReference type="AlphaFoldDB" id="A0A368HIQ1"/>
<dbReference type="InterPro" id="IPR027266">
    <property type="entry name" value="TrmE/GcvT-like"/>
</dbReference>
<evidence type="ECO:0000313" key="8">
    <source>
        <dbReference type="EMBL" id="RCN59256.1"/>
    </source>
</evidence>
<dbReference type="SUPFAM" id="SSF103025">
    <property type="entry name" value="Folate-binding domain"/>
    <property type="match status" value="1"/>
</dbReference>
<evidence type="ECO:0000256" key="1">
    <source>
        <dbReference type="ARBA" id="ARBA00008609"/>
    </source>
</evidence>
<dbReference type="Pfam" id="PF08669">
    <property type="entry name" value="GCV_T_C"/>
    <property type="match status" value="1"/>
</dbReference>
<dbReference type="GO" id="GO:0016491">
    <property type="term" value="F:oxidoreductase activity"/>
    <property type="evidence" value="ECO:0007669"/>
    <property type="project" value="UniProtKB-KW"/>
</dbReference>
<dbReference type="Gene3D" id="3.50.50.60">
    <property type="entry name" value="FAD/NAD(P)-binding domain"/>
    <property type="match status" value="1"/>
</dbReference>
<name>A0A368HIQ1_9GAMM</name>
<organism evidence="8 9">
    <name type="scientific">Acidiferrobacter thiooxydans</name>
    <dbReference type="NCBI Taxonomy" id="163359"/>
    <lineage>
        <taxon>Bacteria</taxon>
        <taxon>Pseudomonadati</taxon>
        <taxon>Pseudomonadota</taxon>
        <taxon>Gammaproteobacteria</taxon>
        <taxon>Acidiferrobacterales</taxon>
        <taxon>Acidiferrobacteraceae</taxon>
        <taxon>Acidiferrobacter</taxon>
    </lineage>
</organism>
<dbReference type="EMBL" id="PSYR01000001">
    <property type="protein sequence ID" value="RCN59256.1"/>
    <property type="molecule type" value="Genomic_DNA"/>
</dbReference>
<dbReference type="InterPro" id="IPR013977">
    <property type="entry name" value="GcvT_C"/>
</dbReference>
<dbReference type="GO" id="GO:0008483">
    <property type="term" value="F:transaminase activity"/>
    <property type="evidence" value="ECO:0007669"/>
    <property type="project" value="UniProtKB-KW"/>
</dbReference>
<sequence length="966" mass="104248">MSGPTRLPPVAGEWIDRQRPLHFVFEGQSIPAYAGDTITSALLAAGRSALGRSFKYHRPRGVLSAANHDINVLVQSNERINIRADISPVEADMVVRAVNTWGGVTCDRGFVLDRLSRFLPVGFYYKAFYNKRLFPLWERLFRRVAGLGVINLKAPRLRTVTRYAFCDVLVIGAGPSGLAAAIAAADCGAQVVLVDENAHIGGSATYHPTGFLDAGLDMQALITKVRTHPGIDVRAGTCAAGYYAGHSVALAEAQHMTKMQARAVVCATGLWEQPAVFRNNDLPGILLGSAALRLLYRYAIRPMERAVLLVANAEGYEVAKALKAHGVSIALIVDMRPAPKEAQDLRAQGVEVCAASGIIEAVPTPDRLGVAAVRIAPMTRAGQAPPSYREVACDGVILSTGFAPAAAILCQAGGRLTYDQALEQWVPGELPAGLFACGRVNGVFAPGARLADGRRAGGLAAAHAGCRETDCPAVARDTVAHSHPWPFVSHPRGREFLDFDEDLQYQDYVHAAKEGFDTSELLKRYTTTGMGPSQGKHSHMNALRLLAHIRHETPQAIGITTARPFVHPVPLAVLAGHGLHPRRRTAAHKLHEDLGAVFVEAATWLRPAYYQVAGLSKEACIEREVRAVRERVGIIDVAPLGKIEIAGPDALAFIERVYTSRCANIAPGETRYALLCDEAGTLIDDGVIARRDATCFYGTTSTGGAVAITRELSRLIALWAMDCVLTPYTGQFFAANLAGPRARAVLEPLTDIDLSPQACPYRAYREGHVAGIPARIMRMGFVGEWSYEIHVPANLGAALWEALMRAGQDHGIGPFGVEAQRILRLEKGHIIVGQDTDGATHPREAGLGWAVNFDKPFFVGQRSLAILHAKPLSRVLVGFILKAARDDALPEEGHLIIAHNVVAGRVTSIAWSPTLRRHIGLAYVTPSVSEIGGVITIRRRDGRLTEALVSPLPFYDPLQERQKEAS</sequence>
<dbReference type="Gene3D" id="3.10.20.440">
    <property type="entry name" value="2Fe-2S iron-sulphur cluster binding domain, sarcosine oxidase, alpha subunit, N-terminal domain"/>
    <property type="match status" value="1"/>
</dbReference>
<evidence type="ECO:0000313" key="9">
    <source>
        <dbReference type="Proteomes" id="UP000253250"/>
    </source>
</evidence>
<dbReference type="Pfam" id="PF13510">
    <property type="entry name" value="Fer2_4"/>
    <property type="match status" value="1"/>
</dbReference>
<keyword evidence="8" id="KW-0808">Transferase</keyword>
<dbReference type="Pfam" id="PF17806">
    <property type="entry name" value="SO_alpha_A3"/>
    <property type="match status" value="1"/>
</dbReference>
<accession>A0A368HIQ1</accession>
<gene>
    <name evidence="8" type="ORF">C4900_06000</name>
</gene>
<evidence type="ECO:0000259" key="6">
    <source>
        <dbReference type="Pfam" id="PF08669"/>
    </source>
</evidence>
<dbReference type="InterPro" id="IPR028896">
    <property type="entry name" value="GcvT/YgfZ/DmdA"/>
</dbReference>
<dbReference type="Proteomes" id="UP000253250">
    <property type="component" value="Unassembled WGS sequence"/>
</dbReference>
<dbReference type="SUPFAM" id="SSF101790">
    <property type="entry name" value="Aminomethyltransferase beta-barrel domain"/>
    <property type="match status" value="1"/>
</dbReference>
<dbReference type="InterPro" id="IPR029043">
    <property type="entry name" value="GcvT/YgfZ_C"/>
</dbReference>
<keyword evidence="3" id="KW-0560">Oxidoreductase</keyword>
<dbReference type="Pfam" id="PF07992">
    <property type="entry name" value="Pyr_redox_2"/>
    <property type="match status" value="1"/>
</dbReference>
<dbReference type="InterPro" id="IPR023753">
    <property type="entry name" value="FAD/NAD-binding_dom"/>
</dbReference>
<dbReference type="RefSeq" id="WP_114282613.1">
    <property type="nucleotide sequence ID" value="NZ_PSYR01000001.1"/>
</dbReference>
<protein>
    <submittedName>
        <fullName evidence="8">Aminomethyltransferase</fullName>
    </submittedName>
</protein>
<feature type="domain" description="Aminomethyltransferase C-terminal" evidence="6">
    <location>
        <begin position="874"/>
        <end position="956"/>
    </location>
</feature>
<dbReference type="PRINTS" id="PR00368">
    <property type="entry name" value="FADPNR"/>
</dbReference>
<dbReference type="Pfam" id="PF01571">
    <property type="entry name" value="GCV_T"/>
    <property type="match status" value="1"/>
</dbReference>
<keyword evidence="2" id="KW-0032">Aminotransferase</keyword>
<evidence type="ECO:0000256" key="2">
    <source>
        <dbReference type="ARBA" id="ARBA00022576"/>
    </source>
</evidence>
<dbReference type="PANTHER" id="PTHR43757:SF2">
    <property type="entry name" value="AMINOMETHYLTRANSFERASE, MITOCHONDRIAL"/>
    <property type="match status" value="1"/>
</dbReference>
<dbReference type="PRINTS" id="PR00411">
    <property type="entry name" value="PNDRDTASEI"/>
</dbReference>
<keyword evidence="8" id="KW-0489">Methyltransferase</keyword>
<dbReference type="InterPro" id="IPR036188">
    <property type="entry name" value="FAD/NAD-bd_sf"/>
</dbReference>
<dbReference type="GO" id="GO:0008168">
    <property type="term" value="F:methyltransferase activity"/>
    <property type="evidence" value="ECO:0007669"/>
    <property type="project" value="UniProtKB-KW"/>
</dbReference>
<comment type="similarity">
    <text evidence="1">Belongs to the GcvT family.</text>
</comment>
<feature type="domain" description="GCVT N-terminal" evidence="4">
    <location>
        <begin position="588"/>
        <end position="855"/>
    </location>
</feature>
<comment type="caution">
    <text evidence="8">The sequence shown here is derived from an EMBL/GenBank/DDBJ whole genome shotgun (WGS) entry which is preliminary data.</text>
</comment>
<proteinExistence type="inferred from homology"/>
<feature type="domain" description="SoxA A3" evidence="7">
    <location>
        <begin position="493"/>
        <end position="576"/>
    </location>
</feature>
<evidence type="ECO:0000259" key="4">
    <source>
        <dbReference type="Pfam" id="PF01571"/>
    </source>
</evidence>
<dbReference type="InterPro" id="IPR006222">
    <property type="entry name" value="GCVT_N"/>
</dbReference>
<evidence type="ECO:0000259" key="7">
    <source>
        <dbReference type="Pfam" id="PF17806"/>
    </source>
</evidence>